<keyword evidence="9" id="KW-1185">Reference proteome</keyword>
<organism evidence="8 9">
    <name type="scientific">Metallosphaera tengchongensis</name>
    <dbReference type="NCBI Taxonomy" id="1532350"/>
    <lineage>
        <taxon>Archaea</taxon>
        <taxon>Thermoproteota</taxon>
        <taxon>Thermoprotei</taxon>
        <taxon>Sulfolobales</taxon>
        <taxon>Sulfolobaceae</taxon>
        <taxon>Metallosphaera</taxon>
    </lineage>
</organism>
<reference evidence="8 9" key="1">
    <citation type="submission" date="2020-02" db="EMBL/GenBank/DDBJ databases">
        <title>Comparative genome analysis reveals the metabolism and evolution of the thermophilic archaeal genus Metallosphaera.</title>
        <authorList>
            <person name="Jiang C."/>
        </authorList>
    </citation>
    <scope>NUCLEOTIDE SEQUENCE [LARGE SCALE GENOMIC DNA]</scope>
    <source>
        <strain evidence="8 9">Ric-A</strain>
    </source>
</reference>
<dbReference type="EMBL" id="CP049074">
    <property type="protein sequence ID" value="QKQ99192.1"/>
    <property type="molecule type" value="Genomic_DNA"/>
</dbReference>
<feature type="transmembrane region" description="Helical" evidence="6">
    <location>
        <begin position="65"/>
        <end position="83"/>
    </location>
</feature>
<name>A0A6N0NTF7_9CREN</name>
<dbReference type="SUPFAM" id="SSF103481">
    <property type="entry name" value="Multidrug resistance efflux transporter EmrE"/>
    <property type="match status" value="2"/>
</dbReference>
<accession>A0A6N0NTF7</accession>
<feature type="transmembrane region" description="Helical" evidence="6">
    <location>
        <begin position="168"/>
        <end position="187"/>
    </location>
</feature>
<evidence type="ECO:0000256" key="3">
    <source>
        <dbReference type="ARBA" id="ARBA00022692"/>
    </source>
</evidence>
<evidence type="ECO:0000256" key="1">
    <source>
        <dbReference type="ARBA" id="ARBA00004651"/>
    </source>
</evidence>
<feature type="transmembrane region" description="Helical" evidence="6">
    <location>
        <begin position="193"/>
        <end position="215"/>
    </location>
</feature>
<dbReference type="GeneID" id="55640517"/>
<keyword evidence="4 6" id="KW-1133">Transmembrane helix</keyword>
<feature type="transmembrane region" description="Helical" evidence="6">
    <location>
        <begin position="7"/>
        <end position="28"/>
    </location>
</feature>
<keyword evidence="5 6" id="KW-0472">Membrane</keyword>
<dbReference type="OrthoDB" id="42541at2157"/>
<evidence type="ECO:0000256" key="2">
    <source>
        <dbReference type="ARBA" id="ARBA00022475"/>
    </source>
</evidence>
<feature type="transmembrane region" description="Helical" evidence="6">
    <location>
        <begin position="34"/>
        <end position="53"/>
    </location>
</feature>
<dbReference type="RefSeq" id="WP_174628848.1">
    <property type="nucleotide sequence ID" value="NZ_CP049074.1"/>
</dbReference>
<dbReference type="Pfam" id="PF00892">
    <property type="entry name" value="EamA"/>
    <property type="match status" value="2"/>
</dbReference>
<keyword evidence="3 6" id="KW-0812">Transmembrane</keyword>
<evidence type="ECO:0000313" key="8">
    <source>
        <dbReference type="EMBL" id="QKQ99192.1"/>
    </source>
</evidence>
<feature type="domain" description="EamA" evidence="7">
    <location>
        <begin position="140"/>
        <end position="270"/>
    </location>
</feature>
<dbReference type="InterPro" id="IPR050638">
    <property type="entry name" value="AA-Vitamin_Transporters"/>
</dbReference>
<dbReference type="Proteomes" id="UP000509301">
    <property type="component" value="Chromosome"/>
</dbReference>
<evidence type="ECO:0000256" key="4">
    <source>
        <dbReference type="ARBA" id="ARBA00022989"/>
    </source>
</evidence>
<dbReference type="PANTHER" id="PTHR32322">
    <property type="entry name" value="INNER MEMBRANE TRANSPORTER"/>
    <property type="match status" value="1"/>
</dbReference>
<protein>
    <submittedName>
        <fullName evidence="8">EamA family transporter</fullName>
    </submittedName>
</protein>
<dbReference type="KEGG" id="mten:GWK48_01185"/>
<dbReference type="InterPro" id="IPR037185">
    <property type="entry name" value="EmrE-like"/>
</dbReference>
<evidence type="ECO:0000256" key="6">
    <source>
        <dbReference type="SAM" id="Phobius"/>
    </source>
</evidence>
<feature type="domain" description="EamA" evidence="7">
    <location>
        <begin position="8"/>
        <end position="129"/>
    </location>
</feature>
<feature type="transmembrane region" description="Helical" evidence="6">
    <location>
        <begin position="117"/>
        <end position="134"/>
    </location>
</feature>
<comment type="subcellular location">
    <subcellularLocation>
        <location evidence="1">Cell membrane</location>
        <topology evidence="1">Multi-pass membrane protein</topology>
    </subcellularLocation>
</comment>
<feature type="transmembrane region" description="Helical" evidence="6">
    <location>
        <begin position="253"/>
        <end position="271"/>
    </location>
</feature>
<sequence length="273" mass="30316">MKINKGFNYLTLASVLWGTIGIAVQFSYKAGGNSIGMVGFRTLFSLIVTIFLLDRRMLFRRESIIMGLVSGLFYETYTFAITIDGAPLSSFLLYTAPIFVAVISFGLVKERITSRKVAAIFIVIFALYLEYLGTPTFYQVFWGLMSGLTYGMLISFSKYLQTKDYREIDILGVQSFWSSILVFPLLLLNRDTISLPSLLGGVYLAVLGTIIPYYFFYKGIKYADSTIATVITALEPVVTTILSLPLLGEGLTGYQLIGSVLILLCAIWLSISV</sequence>
<dbReference type="AlphaFoldDB" id="A0A6N0NTF7"/>
<evidence type="ECO:0000256" key="5">
    <source>
        <dbReference type="ARBA" id="ARBA00023136"/>
    </source>
</evidence>
<dbReference type="InterPro" id="IPR000620">
    <property type="entry name" value="EamA_dom"/>
</dbReference>
<dbReference type="Gene3D" id="1.10.3730.20">
    <property type="match status" value="1"/>
</dbReference>
<feature type="transmembrane region" description="Helical" evidence="6">
    <location>
        <begin position="89"/>
        <end position="108"/>
    </location>
</feature>
<evidence type="ECO:0000313" key="9">
    <source>
        <dbReference type="Proteomes" id="UP000509301"/>
    </source>
</evidence>
<dbReference type="GO" id="GO:0005886">
    <property type="term" value="C:plasma membrane"/>
    <property type="evidence" value="ECO:0007669"/>
    <property type="project" value="UniProtKB-SubCell"/>
</dbReference>
<proteinExistence type="predicted"/>
<evidence type="ECO:0000259" key="7">
    <source>
        <dbReference type="Pfam" id="PF00892"/>
    </source>
</evidence>
<gene>
    <name evidence="8" type="ORF">GWK48_01185</name>
</gene>
<keyword evidence="2" id="KW-1003">Cell membrane</keyword>
<dbReference type="PANTHER" id="PTHR32322:SF18">
    <property type="entry name" value="S-ADENOSYLMETHIONINE_S-ADENOSYLHOMOCYSTEINE TRANSPORTER"/>
    <property type="match status" value="1"/>
</dbReference>